<proteinExistence type="predicted"/>
<dbReference type="EMBL" id="JAUHJQ010000011">
    <property type="protein sequence ID" value="MDN4175207.1"/>
    <property type="molecule type" value="Genomic_DNA"/>
</dbReference>
<accession>A0ABT8FKI5</accession>
<sequence>MKAFRTYEEQVDLLAGRGMVIGDRVKAVATLRRVNYYRLSGYWYPFRQQVSGTRVDDFYPGTKLDDVVALYEFDARLRAATFSVLAPIELALRALLGHELGSVDPCAHLDPDHLGPTARSGNQYHKWLAGYHDELARSREDFVAHHHDRYGGRLPAWAAVEVLDWGGLSYLYGFAPRQVQDAVADACGLRAPQLASWLKALNLVRNTCAHHGRLFNRVHTITPRLPKVGVHADLDAVSTDWSRTFGQLTLVQFLLDRLQLGRTALLPAVFKSYPTTVQAVPIAHTGAHADWQGSSTLWSN</sequence>
<dbReference type="Proteomes" id="UP001168620">
    <property type="component" value="Unassembled WGS sequence"/>
</dbReference>
<protein>
    <submittedName>
        <fullName evidence="1">Abi family protein</fullName>
    </submittedName>
</protein>
<keyword evidence="2" id="KW-1185">Reference proteome</keyword>
<comment type="caution">
    <text evidence="1">The sequence shown here is derived from an EMBL/GenBank/DDBJ whole genome shotgun (WGS) entry which is preliminary data.</text>
</comment>
<dbReference type="InterPro" id="IPR011664">
    <property type="entry name" value="Abi_system_AbiD/AbiF-like"/>
</dbReference>
<name>A0ABT8FKI5_9ACTN</name>
<evidence type="ECO:0000313" key="2">
    <source>
        <dbReference type="Proteomes" id="UP001168620"/>
    </source>
</evidence>
<evidence type="ECO:0000313" key="1">
    <source>
        <dbReference type="EMBL" id="MDN4175207.1"/>
    </source>
</evidence>
<dbReference type="RefSeq" id="WP_300954387.1">
    <property type="nucleotide sequence ID" value="NZ_JAUHJQ010000011.1"/>
</dbReference>
<gene>
    <name evidence="1" type="ORF">QWY28_19740</name>
</gene>
<reference evidence="1" key="1">
    <citation type="submission" date="2023-06" db="EMBL/GenBank/DDBJ databases">
        <title>Draft genome sequence of Nocardioides sp. SOB77.</title>
        <authorList>
            <person name="Zhang G."/>
        </authorList>
    </citation>
    <scope>NUCLEOTIDE SEQUENCE</scope>
    <source>
        <strain evidence="1">SOB77</strain>
    </source>
</reference>
<dbReference type="Pfam" id="PF07751">
    <property type="entry name" value="Abi_2"/>
    <property type="match status" value="1"/>
</dbReference>
<organism evidence="1 2">
    <name type="scientific">Nocardioides oceani</name>
    <dbReference type="NCBI Taxonomy" id="3058369"/>
    <lineage>
        <taxon>Bacteria</taxon>
        <taxon>Bacillati</taxon>
        <taxon>Actinomycetota</taxon>
        <taxon>Actinomycetes</taxon>
        <taxon>Propionibacteriales</taxon>
        <taxon>Nocardioidaceae</taxon>
        <taxon>Nocardioides</taxon>
    </lineage>
</organism>